<keyword evidence="2" id="KW-0472">Membrane</keyword>
<keyword evidence="2" id="KW-0812">Transmembrane</keyword>
<keyword evidence="2" id="KW-1133">Transmembrane helix</keyword>
<sequence length="213" mass="24781">MMHMQEIKERHHQIQRGRNSDDEMDVTEIDPMVPNNLASRRLNPESWMRVVMNKIWPVALFVVACLGMYEVNFVSEILHSSTANRNFVHLSIIFGTLLGGFACYIEVYRSIIRGEHVRYESAKTATHGMMASMLASGLCAIVGMWPVWHWLTLPYLFMWSWGVVLQLLVILPPFLQRIRETAKEIARRMCDKGHSVEFCSRNIVDLSFLRRFH</sequence>
<dbReference type="PANTHER" id="PTHR31134:SF1">
    <property type="entry name" value="TRANSMEMBRANE PROTEIN 128"/>
    <property type="match status" value="1"/>
</dbReference>
<feature type="transmembrane region" description="Helical" evidence="2">
    <location>
        <begin position="154"/>
        <end position="175"/>
    </location>
</feature>
<dbReference type="InterPro" id="IPR033579">
    <property type="entry name" value="TMEM128"/>
</dbReference>
<dbReference type="Proteomes" id="UP000054928">
    <property type="component" value="Unassembled WGS sequence"/>
</dbReference>
<feature type="transmembrane region" description="Helical" evidence="2">
    <location>
        <begin position="55"/>
        <end position="75"/>
    </location>
</feature>
<dbReference type="RefSeq" id="XP_024578741.1">
    <property type="nucleotide sequence ID" value="XM_024728244.1"/>
</dbReference>
<keyword evidence="4" id="KW-1185">Reference proteome</keyword>
<dbReference type="EMBL" id="CCYD01000645">
    <property type="protein sequence ID" value="CEG42372.1"/>
    <property type="molecule type" value="Genomic_DNA"/>
</dbReference>
<dbReference type="AlphaFoldDB" id="A0A0P1ANL7"/>
<name>A0A0P1ANL7_PLAHL</name>
<evidence type="ECO:0000256" key="1">
    <source>
        <dbReference type="SAM" id="MobiDB-lite"/>
    </source>
</evidence>
<feature type="transmembrane region" description="Helical" evidence="2">
    <location>
        <begin position="87"/>
        <end position="107"/>
    </location>
</feature>
<evidence type="ECO:0000313" key="4">
    <source>
        <dbReference type="Proteomes" id="UP000054928"/>
    </source>
</evidence>
<dbReference type="GeneID" id="36407709"/>
<accession>A0A0P1ANL7</accession>
<evidence type="ECO:0000313" key="3">
    <source>
        <dbReference type="EMBL" id="CEG42372.1"/>
    </source>
</evidence>
<reference evidence="4" key="1">
    <citation type="submission" date="2014-09" db="EMBL/GenBank/DDBJ databases">
        <authorList>
            <person name="Sharma Rahul"/>
            <person name="Thines Marco"/>
        </authorList>
    </citation>
    <scope>NUCLEOTIDE SEQUENCE [LARGE SCALE GENOMIC DNA]</scope>
</reference>
<dbReference type="Pfam" id="PF20479">
    <property type="entry name" value="TMEM128"/>
    <property type="match status" value="1"/>
</dbReference>
<organism evidence="3 4">
    <name type="scientific">Plasmopara halstedii</name>
    <name type="common">Downy mildew of sunflower</name>
    <dbReference type="NCBI Taxonomy" id="4781"/>
    <lineage>
        <taxon>Eukaryota</taxon>
        <taxon>Sar</taxon>
        <taxon>Stramenopiles</taxon>
        <taxon>Oomycota</taxon>
        <taxon>Peronosporomycetes</taxon>
        <taxon>Peronosporales</taxon>
        <taxon>Peronosporaceae</taxon>
        <taxon>Plasmopara</taxon>
    </lineage>
</organism>
<feature type="region of interest" description="Disordered" evidence="1">
    <location>
        <begin position="1"/>
        <end position="21"/>
    </location>
</feature>
<evidence type="ECO:0000256" key="2">
    <source>
        <dbReference type="SAM" id="Phobius"/>
    </source>
</evidence>
<evidence type="ECO:0008006" key="5">
    <source>
        <dbReference type="Google" id="ProtNLM"/>
    </source>
</evidence>
<dbReference type="OrthoDB" id="58903at2759"/>
<proteinExistence type="predicted"/>
<dbReference type="PANTHER" id="PTHR31134">
    <property type="entry name" value="TRANSMEMBRANE PROTEIN 128"/>
    <property type="match status" value="1"/>
</dbReference>
<protein>
    <recommendedName>
        <fullName evidence="5">Transmembrane protein</fullName>
    </recommendedName>
</protein>
<feature type="transmembrane region" description="Helical" evidence="2">
    <location>
        <begin position="128"/>
        <end position="148"/>
    </location>
</feature>